<gene>
    <name evidence="1" type="ORF">FEHR0123_LOCUS11039</name>
</gene>
<proteinExistence type="predicted"/>
<organism evidence="1">
    <name type="scientific">Favella ehrenbergii</name>
    <dbReference type="NCBI Taxonomy" id="182087"/>
    <lineage>
        <taxon>Eukaryota</taxon>
        <taxon>Sar</taxon>
        <taxon>Alveolata</taxon>
        <taxon>Ciliophora</taxon>
        <taxon>Intramacronucleata</taxon>
        <taxon>Spirotrichea</taxon>
        <taxon>Choreotrichia</taxon>
        <taxon>Tintinnida</taxon>
        <taxon>Xystonellidae</taxon>
        <taxon>Favella</taxon>
    </lineage>
</organism>
<accession>A0A7S3MT62</accession>
<dbReference type="EMBL" id="HBIE01036228">
    <property type="protein sequence ID" value="CAE0316078.1"/>
    <property type="molecule type" value="Transcribed_RNA"/>
</dbReference>
<protein>
    <submittedName>
        <fullName evidence="1">Uncharacterized protein</fullName>
    </submittedName>
</protein>
<dbReference type="AlphaFoldDB" id="A0A7S3MT62"/>
<reference evidence="1" key="1">
    <citation type="submission" date="2021-01" db="EMBL/GenBank/DDBJ databases">
        <authorList>
            <person name="Corre E."/>
            <person name="Pelletier E."/>
            <person name="Niang G."/>
            <person name="Scheremetjew M."/>
            <person name="Finn R."/>
            <person name="Kale V."/>
            <person name="Holt S."/>
            <person name="Cochrane G."/>
            <person name="Meng A."/>
            <person name="Brown T."/>
            <person name="Cohen L."/>
        </authorList>
    </citation>
    <scope>NUCLEOTIDE SEQUENCE</scope>
    <source>
        <strain evidence="1">Fehren 1</strain>
    </source>
</reference>
<evidence type="ECO:0000313" key="1">
    <source>
        <dbReference type="EMBL" id="CAE0316078.1"/>
    </source>
</evidence>
<sequence length="124" mass="14032">MLPKNVILVLEEAILDHLGLILAHEELLDLVSIAHPHSLRLFERVHEVQMGGLARIADHRVGRGVVFVVKAEAPRRLIAFFLQAHRRVELDPDRHIPFQRCRVVIEPPVAIVLDLVLGCVLVEQ</sequence>
<name>A0A7S3MT62_9SPIT</name>